<dbReference type="Proteomes" id="UP000239388">
    <property type="component" value="Unassembled WGS sequence"/>
</dbReference>
<organism evidence="2 3">
    <name type="scientific">Blastopirellula marina</name>
    <dbReference type="NCBI Taxonomy" id="124"/>
    <lineage>
        <taxon>Bacteria</taxon>
        <taxon>Pseudomonadati</taxon>
        <taxon>Planctomycetota</taxon>
        <taxon>Planctomycetia</taxon>
        <taxon>Pirellulales</taxon>
        <taxon>Pirellulaceae</taxon>
        <taxon>Blastopirellula</taxon>
    </lineage>
</organism>
<gene>
    <name evidence="2" type="ORF">C5Y98_14840</name>
</gene>
<name>A0A2S8FSR5_9BACT</name>
<dbReference type="Gene3D" id="3.30.2310.20">
    <property type="entry name" value="RelE-like"/>
    <property type="match status" value="1"/>
</dbReference>
<comment type="caution">
    <text evidence="2">The sequence shown here is derived from an EMBL/GenBank/DDBJ whole genome shotgun (WGS) entry which is preliminary data.</text>
</comment>
<dbReference type="Pfam" id="PF05016">
    <property type="entry name" value="ParE_toxin"/>
    <property type="match status" value="1"/>
</dbReference>
<dbReference type="InterPro" id="IPR035093">
    <property type="entry name" value="RelE/ParE_toxin_dom_sf"/>
</dbReference>
<dbReference type="AlphaFoldDB" id="A0A2S8FSR5"/>
<dbReference type="RefSeq" id="WP_105355065.1">
    <property type="nucleotide sequence ID" value="NZ_PUIB01000016.1"/>
</dbReference>
<dbReference type="EMBL" id="PUIB01000016">
    <property type="protein sequence ID" value="PQO35221.1"/>
    <property type="molecule type" value="Genomic_DNA"/>
</dbReference>
<dbReference type="InterPro" id="IPR007712">
    <property type="entry name" value="RelE/ParE_toxin"/>
</dbReference>
<evidence type="ECO:0000313" key="3">
    <source>
        <dbReference type="Proteomes" id="UP000239388"/>
    </source>
</evidence>
<proteinExistence type="predicted"/>
<keyword evidence="1" id="KW-1277">Toxin-antitoxin system</keyword>
<reference evidence="2 3" key="1">
    <citation type="submission" date="2018-02" db="EMBL/GenBank/DDBJ databases">
        <title>Comparative genomes isolates from brazilian mangrove.</title>
        <authorList>
            <person name="Araujo J.E."/>
            <person name="Taketani R.G."/>
            <person name="Silva M.C.P."/>
            <person name="Loureco M.V."/>
            <person name="Andreote F.D."/>
        </authorList>
    </citation>
    <scope>NUCLEOTIDE SEQUENCE [LARGE SCALE GENOMIC DNA]</scope>
    <source>
        <strain evidence="2 3">NAP PRIS-MGV</strain>
    </source>
</reference>
<evidence type="ECO:0000256" key="1">
    <source>
        <dbReference type="ARBA" id="ARBA00022649"/>
    </source>
</evidence>
<accession>A0A2S8FSR5</accession>
<protein>
    <recommendedName>
        <fullName evidence="4">Type II toxin-antitoxin system RelE/ParE family toxin</fullName>
    </recommendedName>
</protein>
<evidence type="ECO:0008006" key="4">
    <source>
        <dbReference type="Google" id="ProtNLM"/>
    </source>
</evidence>
<sequence length="49" mass="5399">MASHPGIGESRQFGDGRLCRRFSSGNYAIYYHSAADALFVLRVLHGARS</sequence>
<evidence type="ECO:0000313" key="2">
    <source>
        <dbReference type="EMBL" id="PQO35221.1"/>
    </source>
</evidence>